<dbReference type="EMBL" id="UOFN01000075">
    <property type="protein sequence ID" value="VAW77236.1"/>
    <property type="molecule type" value="Genomic_DNA"/>
</dbReference>
<dbReference type="Gene3D" id="1.25.40.10">
    <property type="entry name" value="Tetratricopeptide repeat domain"/>
    <property type="match status" value="2"/>
</dbReference>
<organism evidence="1">
    <name type="scientific">hydrothermal vent metagenome</name>
    <dbReference type="NCBI Taxonomy" id="652676"/>
    <lineage>
        <taxon>unclassified sequences</taxon>
        <taxon>metagenomes</taxon>
        <taxon>ecological metagenomes</taxon>
    </lineage>
</organism>
<dbReference type="InterPro" id="IPR011990">
    <property type="entry name" value="TPR-like_helical_dom_sf"/>
</dbReference>
<proteinExistence type="predicted"/>
<dbReference type="SUPFAM" id="SSF48452">
    <property type="entry name" value="TPR-like"/>
    <property type="match status" value="1"/>
</dbReference>
<accession>A0A3B0Z966</accession>
<dbReference type="AlphaFoldDB" id="A0A3B0Z966"/>
<evidence type="ECO:0000313" key="1">
    <source>
        <dbReference type="EMBL" id="VAW77236.1"/>
    </source>
</evidence>
<name>A0A3B0Z966_9ZZZZ</name>
<sequence length="622" mass="70431">MPGYTLRYLLFPLLSLLASGSFAGADRPQRVQDLHYGEVLFQFYRDDYFTAISHLMAAQQQEQLPHHRDEAELLLGGLQLSYGMLDQAEERFLQLLGPDTSIDLRNRAWFYLTKISYQRGLYEKAASAIERVTKPKDKIMRAELAVLSANIYMALGRDKDAAELLDKAKAPEGWQEYLRINKGIAQLRAGNIEAGRATLDKLGKQDADSEELRSLRDRANLALGYQLLREGASEQAVTYLNRVRLRGPFMQEALLGAGWANAERGNYEAALTPWLKLVELDSNQAAAHEARLAVPYSFAQLGDKNRAVYFYEQAITYYDAEQTGLEAAIQAAESGALLDLLSQADTHESGGWLKDAPALDNIPSGRYLVDVLSEHSFQENLKDYRDLGFLQELLTTRLADIELLHDMVDTRRLAYELREPGIRKQLELEEAQALQTHWQELDAKTQALVQETNPLGLATGKEQQQLALLGKVKSTLERLPDTHKRKATLTDKARWLRGVLYWQIHADYSTRLRDVRKQLQAIEQPAKELVARHKRIVQAIDTVPESFSGYDERIEALRQRIQALLPGIREARGQASEQIVQLAMRELGARRQRLISYRAQARYALARSYDQLAGTENGEAKP</sequence>
<reference evidence="1" key="1">
    <citation type="submission" date="2018-06" db="EMBL/GenBank/DDBJ databases">
        <authorList>
            <person name="Zhirakovskaya E."/>
        </authorList>
    </citation>
    <scope>NUCLEOTIDE SEQUENCE</scope>
</reference>
<protein>
    <submittedName>
        <fullName evidence="1">Uncharacterized protein</fullName>
    </submittedName>
</protein>
<gene>
    <name evidence="1" type="ORF">MNBD_GAMMA15-235</name>
</gene>